<dbReference type="Gene3D" id="2.40.50.140">
    <property type="entry name" value="Nucleic acid-binding proteins"/>
    <property type="match status" value="1"/>
</dbReference>
<dbReference type="InterPro" id="IPR012340">
    <property type="entry name" value="NA-bd_OB-fold"/>
</dbReference>
<dbReference type="PANTHER" id="PTHR47165:SF4">
    <property type="entry name" value="OS03G0429900 PROTEIN"/>
    <property type="match status" value="1"/>
</dbReference>
<name>A0A328DQ56_9ASTE</name>
<reference evidence="1 2" key="1">
    <citation type="submission" date="2018-06" db="EMBL/GenBank/DDBJ databases">
        <title>The Genome of Cuscuta australis (Dodder) Provides Insight into the Evolution of Plant Parasitism.</title>
        <authorList>
            <person name="Liu H."/>
        </authorList>
    </citation>
    <scope>NUCLEOTIDE SEQUENCE [LARGE SCALE GENOMIC DNA]</scope>
    <source>
        <strain evidence="2">cv. Yunnan</strain>
        <tissue evidence="1">Vines</tissue>
    </source>
</reference>
<keyword evidence="2" id="KW-1185">Reference proteome</keyword>
<gene>
    <name evidence="1" type="ORF">DM860_012410</name>
</gene>
<evidence type="ECO:0000313" key="2">
    <source>
        <dbReference type="Proteomes" id="UP000249390"/>
    </source>
</evidence>
<proteinExistence type="predicted"/>
<organism evidence="1 2">
    <name type="scientific">Cuscuta australis</name>
    <dbReference type="NCBI Taxonomy" id="267555"/>
    <lineage>
        <taxon>Eukaryota</taxon>
        <taxon>Viridiplantae</taxon>
        <taxon>Streptophyta</taxon>
        <taxon>Embryophyta</taxon>
        <taxon>Tracheophyta</taxon>
        <taxon>Spermatophyta</taxon>
        <taxon>Magnoliopsida</taxon>
        <taxon>eudicotyledons</taxon>
        <taxon>Gunneridae</taxon>
        <taxon>Pentapetalae</taxon>
        <taxon>asterids</taxon>
        <taxon>lamiids</taxon>
        <taxon>Solanales</taxon>
        <taxon>Convolvulaceae</taxon>
        <taxon>Cuscuteae</taxon>
        <taxon>Cuscuta</taxon>
        <taxon>Cuscuta subgen. Grammica</taxon>
        <taxon>Cuscuta sect. Cleistogrammica</taxon>
    </lineage>
</organism>
<dbReference type="Proteomes" id="UP000249390">
    <property type="component" value="Unassembled WGS sequence"/>
</dbReference>
<dbReference type="PANTHER" id="PTHR47165">
    <property type="entry name" value="OS03G0429900 PROTEIN"/>
    <property type="match status" value="1"/>
</dbReference>
<protein>
    <recommendedName>
        <fullName evidence="3">Replication protein A OB domain-containing protein</fullName>
    </recommendedName>
</protein>
<accession>A0A328DQ56</accession>
<evidence type="ECO:0000313" key="1">
    <source>
        <dbReference type="EMBL" id="RAL47785.1"/>
    </source>
</evidence>
<dbReference type="AlphaFoldDB" id="A0A328DQ56"/>
<evidence type="ECO:0008006" key="3">
    <source>
        <dbReference type="Google" id="ProtNLM"/>
    </source>
</evidence>
<dbReference type="SUPFAM" id="SSF50249">
    <property type="entry name" value="Nucleic acid-binding proteins"/>
    <property type="match status" value="1"/>
</dbReference>
<comment type="caution">
    <text evidence="1">The sequence shown here is derived from an EMBL/GenBank/DDBJ whole genome shotgun (WGS) entry which is preliminary data.</text>
</comment>
<dbReference type="EMBL" id="NQVE01000111">
    <property type="protein sequence ID" value="RAL47785.1"/>
    <property type="molecule type" value="Genomic_DNA"/>
</dbReference>
<sequence length="134" mass="15222">MGRSYMDGGSIKNFDVVDNKDKYRVVGDNKIMIQFNPTSSVRPAPGGGPEIPMHRFDFLDFDKVPTRLNQTYILTDVVGQVCSEGEAMDKNINNRVVRCLMLELQDLSGAKTRLTLWGKSVEDYITQKRHLRVL</sequence>